<protein>
    <submittedName>
        <fullName evidence="2">Uncharacterized protein</fullName>
    </submittedName>
</protein>
<dbReference type="EMBL" id="BSUN01000001">
    <property type="protein sequence ID" value="GMA35850.1"/>
    <property type="molecule type" value="Genomic_DNA"/>
</dbReference>
<keyword evidence="3" id="KW-1185">Reference proteome</keyword>
<dbReference type="Proteomes" id="UP001157125">
    <property type="component" value="Unassembled WGS sequence"/>
</dbReference>
<comment type="caution">
    <text evidence="2">The sequence shown here is derived from an EMBL/GenBank/DDBJ whole genome shotgun (WGS) entry which is preliminary data.</text>
</comment>
<gene>
    <name evidence="2" type="ORF">GCM10025876_20540</name>
</gene>
<evidence type="ECO:0000256" key="1">
    <source>
        <dbReference type="SAM" id="MobiDB-lite"/>
    </source>
</evidence>
<feature type="region of interest" description="Disordered" evidence="1">
    <location>
        <begin position="92"/>
        <end position="121"/>
    </location>
</feature>
<evidence type="ECO:0000313" key="3">
    <source>
        <dbReference type="Proteomes" id="UP001157125"/>
    </source>
</evidence>
<organism evidence="2 3">
    <name type="scientific">Demequina litorisediminis</name>
    <dbReference type="NCBI Taxonomy" id="1849022"/>
    <lineage>
        <taxon>Bacteria</taxon>
        <taxon>Bacillati</taxon>
        <taxon>Actinomycetota</taxon>
        <taxon>Actinomycetes</taxon>
        <taxon>Micrococcales</taxon>
        <taxon>Demequinaceae</taxon>
        <taxon>Demequina</taxon>
    </lineage>
</organism>
<evidence type="ECO:0000313" key="2">
    <source>
        <dbReference type="EMBL" id="GMA35850.1"/>
    </source>
</evidence>
<feature type="compositionally biased region" description="Basic and acidic residues" evidence="1">
    <location>
        <begin position="94"/>
        <end position="111"/>
    </location>
</feature>
<proteinExistence type="predicted"/>
<accession>A0ABQ6IEZ4</accession>
<feature type="region of interest" description="Disordered" evidence="1">
    <location>
        <begin position="1"/>
        <end position="21"/>
    </location>
</feature>
<reference evidence="3" key="1">
    <citation type="journal article" date="2019" name="Int. J. Syst. Evol. Microbiol.">
        <title>The Global Catalogue of Microorganisms (GCM) 10K type strain sequencing project: providing services to taxonomists for standard genome sequencing and annotation.</title>
        <authorList>
            <consortium name="The Broad Institute Genomics Platform"/>
            <consortium name="The Broad Institute Genome Sequencing Center for Infectious Disease"/>
            <person name="Wu L."/>
            <person name="Ma J."/>
        </authorList>
    </citation>
    <scope>NUCLEOTIDE SEQUENCE [LARGE SCALE GENOMIC DNA]</scope>
    <source>
        <strain evidence="3">NBRC 112299</strain>
    </source>
</reference>
<sequence>MDARGEIRLGAQVHQQGDALRQRRQVRGEAPLGFQVQQPRVQMLTGHHDEPRVSDLREFRVDPLGEDSGQVLPFRARVLERGPLELPQRTVHAGRRENAVARLAERPREQRAATGEQVAAA</sequence>
<name>A0ABQ6IEZ4_9MICO</name>